<protein>
    <submittedName>
        <fullName evidence="5">Uncharacterized protein</fullName>
    </submittedName>
</protein>
<dbReference type="InterPro" id="IPR009057">
    <property type="entry name" value="Homeodomain-like_sf"/>
</dbReference>
<dbReference type="EMBL" id="HBHR01020797">
    <property type="protein sequence ID" value="CAD9872178.1"/>
    <property type="molecule type" value="Transcribed_RNA"/>
</dbReference>
<keyword evidence="2" id="KW-0238">DNA-binding</keyword>
<keyword evidence="1" id="KW-0677">Repeat</keyword>
<evidence type="ECO:0000259" key="3">
    <source>
        <dbReference type="PROSITE" id="PS50090"/>
    </source>
</evidence>
<dbReference type="SMART" id="SM00717">
    <property type="entry name" value="SANT"/>
    <property type="match status" value="3"/>
</dbReference>
<reference evidence="5" key="1">
    <citation type="submission" date="2021-01" db="EMBL/GenBank/DDBJ databases">
        <authorList>
            <person name="Corre E."/>
            <person name="Pelletier E."/>
            <person name="Niang G."/>
            <person name="Scheremetjew M."/>
            <person name="Finn R."/>
            <person name="Kale V."/>
            <person name="Holt S."/>
            <person name="Cochrane G."/>
            <person name="Meng A."/>
            <person name="Brown T."/>
            <person name="Cohen L."/>
        </authorList>
    </citation>
    <scope>NUCLEOTIDE SEQUENCE</scope>
    <source>
        <strain evidence="5">CCMP1661</strain>
    </source>
</reference>
<evidence type="ECO:0000259" key="4">
    <source>
        <dbReference type="PROSITE" id="PS51294"/>
    </source>
</evidence>
<dbReference type="Pfam" id="PF13921">
    <property type="entry name" value="Myb_DNA-bind_6"/>
    <property type="match status" value="1"/>
</dbReference>
<dbReference type="GO" id="GO:0005634">
    <property type="term" value="C:nucleus"/>
    <property type="evidence" value="ECO:0007669"/>
    <property type="project" value="TreeGrafter"/>
</dbReference>
<dbReference type="GO" id="GO:0000978">
    <property type="term" value="F:RNA polymerase II cis-regulatory region sequence-specific DNA binding"/>
    <property type="evidence" value="ECO:0007669"/>
    <property type="project" value="TreeGrafter"/>
</dbReference>
<feature type="domain" description="Myb-like" evidence="3">
    <location>
        <begin position="54"/>
        <end position="104"/>
    </location>
</feature>
<feature type="domain" description="Myb-like" evidence="3">
    <location>
        <begin position="1"/>
        <end position="53"/>
    </location>
</feature>
<proteinExistence type="predicted"/>
<dbReference type="SUPFAM" id="SSF46689">
    <property type="entry name" value="Homeodomain-like"/>
    <property type="match status" value="2"/>
</dbReference>
<dbReference type="InterPro" id="IPR017930">
    <property type="entry name" value="Myb_dom"/>
</dbReference>
<dbReference type="PANTHER" id="PTHR45614">
    <property type="entry name" value="MYB PROTEIN-RELATED"/>
    <property type="match status" value="1"/>
</dbReference>
<evidence type="ECO:0000256" key="1">
    <source>
        <dbReference type="ARBA" id="ARBA00022737"/>
    </source>
</evidence>
<dbReference type="PROSITE" id="PS50090">
    <property type="entry name" value="MYB_LIKE"/>
    <property type="match status" value="3"/>
</dbReference>
<dbReference type="Gene3D" id="1.10.10.60">
    <property type="entry name" value="Homeodomain-like"/>
    <property type="match status" value="3"/>
</dbReference>
<organism evidence="5">
    <name type="scientific">Fibrocapsa japonica</name>
    <dbReference type="NCBI Taxonomy" id="94617"/>
    <lineage>
        <taxon>Eukaryota</taxon>
        <taxon>Sar</taxon>
        <taxon>Stramenopiles</taxon>
        <taxon>Ochrophyta</taxon>
        <taxon>Raphidophyceae</taxon>
        <taxon>Chattonellales</taxon>
        <taxon>Chattonellaceae</taxon>
        <taxon>Fibrocapsa</taxon>
    </lineage>
</organism>
<evidence type="ECO:0000313" key="5">
    <source>
        <dbReference type="EMBL" id="CAD9872178.1"/>
    </source>
</evidence>
<dbReference type="FunFam" id="1.10.10.60:FF:000010">
    <property type="entry name" value="Transcriptional activator Myb isoform A"/>
    <property type="match status" value="1"/>
</dbReference>
<dbReference type="GO" id="GO:0000981">
    <property type="term" value="F:DNA-binding transcription factor activity, RNA polymerase II-specific"/>
    <property type="evidence" value="ECO:0007669"/>
    <property type="project" value="TreeGrafter"/>
</dbReference>
<feature type="domain" description="HTH myb-type" evidence="4">
    <location>
        <begin position="1"/>
        <end position="53"/>
    </location>
</feature>
<dbReference type="AlphaFoldDB" id="A0A7S2V4D8"/>
<dbReference type="PROSITE" id="PS51294">
    <property type="entry name" value="HTH_MYB"/>
    <property type="match status" value="3"/>
</dbReference>
<sequence length="471" mass="53662">MMQRKAVSWSKNEDKLLCASVEELGQKWTIISETKFGGSRSPHQCMSRWKRVLCPDLKKGPWQEHEDRIIKECQANGTTKWADISRVIPGRTGKQCRERWNNHLNPDLRKGVFDEEEDLQLMRLHNKLGNKWSAISKLMPTRSENCLKNRWNSLDFQSRFNELQTILKMEQDTVCTTGVSAEMPKIHEDQNQTIVVPSANNQDKKIPAFHALEGNVNFESYQNPTMPGPRRNNDTFQPVGSSAEAVQPINLLGHLSSKLHKSTLEQQPNMNQDEISWHLPKTKKRKDEPSVVVCENLQPHDTPEFPCTCDSELLDIPLPNNALTTTAQKQHHHKLPEQSSQMVFTQVRAPEYKGKCRVFSPTENEIVSVLEDYACLHQNRAAASFQHPEYFHKPCLPPAPSPSPRNASCAKNFPVPSPFDVDANLFTRDFSSNTYVAACSESEHVDLSGINQNDELEQIKAVLEPSHPKMW</sequence>
<feature type="domain" description="HTH myb-type" evidence="4">
    <location>
        <begin position="55"/>
        <end position="108"/>
    </location>
</feature>
<dbReference type="InterPro" id="IPR001005">
    <property type="entry name" value="SANT/Myb"/>
</dbReference>
<evidence type="ECO:0000256" key="2">
    <source>
        <dbReference type="ARBA" id="ARBA00023125"/>
    </source>
</evidence>
<accession>A0A7S2V4D8</accession>
<name>A0A7S2V4D8_9STRA</name>
<dbReference type="Pfam" id="PF00249">
    <property type="entry name" value="Myb_DNA-binding"/>
    <property type="match status" value="1"/>
</dbReference>
<dbReference type="CDD" id="cd00167">
    <property type="entry name" value="SANT"/>
    <property type="match status" value="3"/>
</dbReference>
<feature type="domain" description="HTH myb-type" evidence="4">
    <location>
        <begin position="109"/>
        <end position="158"/>
    </location>
</feature>
<gene>
    <name evidence="5" type="ORF">FJAP1339_LOCUS10555</name>
</gene>
<dbReference type="InterPro" id="IPR050560">
    <property type="entry name" value="MYB_TF"/>
</dbReference>
<feature type="domain" description="Myb-like" evidence="3">
    <location>
        <begin position="105"/>
        <end position="155"/>
    </location>
</feature>